<protein>
    <submittedName>
        <fullName evidence="10">M3 family metallopeptidase</fullName>
    </submittedName>
</protein>
<evidence type="ECO:0000256" key="5">
    <source>
        <dbReference type="ARBA" id="ARBA00022833"/>
    </source>
</evidence>
<dbReference type="PANTHER" id="PTHR43660:SF1">
    <property type="entry name" value="DIPEPTIDYL CARBOXYPEPTIDASE"/>
    <property type="match status" value="1"/>
</dbReference>
<dbReference type="GO" id="GO:0046872">
    <property type="term" value="F:metal ion binding"/>
    <property type="evidence" value="ECO:0007669"/>
    <property type="project" value="UniProtKB-UniRule"/>
</dbReference>
<feature type="signal peptide" evidence="8">
    <location>
        <begin position="1"/>
        <end position="21"/>
    </location>
</feature>
<keyword evidence="11" id="KW-1185">Reference proteome</keyword>
<dbReference type="RefSeq" id="WP_154327086.1">
    <property type="nucleotide sequence ID" value="NZ_CP045696.1"/>
</dbReference>
<keyword evidence="6 7" id="KW-0482">Metalloprotease</keyword>
<dbReference type="SUPFAM" id="SSF55486">
    <property type="entry name" value="Metalloproteases ('zincins'), catalytic domain"/>
    <property type="match status" value="1"/>
</dbReference>
<dbReference type="InterPro" id="IPR024079">
    <property type="entry name" value="MetalloPept_cat_dom_sf"/>
</dbReference>
<evidence type="ECO:0000256" key="2">
    <source>
        <dbReference type="ARBA" id="ARBA00022670"/>
    </source>
</evidence>
<proteinExistence type="inferred from homology"/>
<dbReference type="InterPro" id="IPR001567">
    <property type="entry name" value="Pept_M3A_M3B_dom"/>
</dbReference>
<reference evidence="10 11" key="1">
    <citation type="submission" date="2019-08" db="EMBL/GenBank/DDBJ databases">
        <title>In-depth cultivation of the pig gut microbiome towards novel bacterial diversity and tailored functional studies.</title>
        <authorList>
            <person name="Wylensek D."/>
            <person name="Hitch T.C.A."/>
            <person name="Clavel T."/>
        </authorList>
    </citation>
    <scope>NUCLEOTIDE SEQUENCE [LARGE SCALE GENOMIC DNA]</scope>
    <source>
        <strain evidence="10 11">Oil-RF-744-WCA-WT-10</strain>
    </source>
</reference>
<gene>
    <name evidence="10" type="ORF">FYJ29_10305</name>
</gene>
<dbReference type="AlphaFoldDB" id="A0A6L5XEE2"/>
<evidence type="ECO:0000259" key="9">
    <source>
        <dbReference type="Pfam" id="PF01432"/>
    </source>
</evidence>
<dbReference type="EMBL" id="VULT01000016">
    <property type="protein sequence ID" value="MSS18145.1"/>
    <property type="molecule type" value="Genomic_DNA"/>
</dbReference>
<feature type="domain" description="Peptidase M3A/M3B catalytic" evidence="9">
    <location>
        <begin position="256"/>
        <end position="705"/>
    </location>
</feature>
<sequence length="707" mass="79820">MKKVLLSLLAIGCLATGAAGANKTNVKQHQNPFLKPYTTQYGIPPFEKITLDDYIPAIKAGIEQQNQEIAAIVASKKTPDFENTVLALDNCGEILSRVSYVFYALSESDATPEMQKLAEQVSPMLTAQSDAMYMNPGLFARVKAVHDNADALKLDKAQRRLTDKYYKRFVRNGALLDAAHKDTLKAINKRLASLQLNFTQNVMHEIANNLIVVDSKERLSGLPQSTIDDAAKLAGEKGMPGKWVFTASGATRLSVLTNADDRDLRKQMYETYTHTASRGNAYDNSAIINEIMQLRQKKAKMLGFKTFADYAVDPWMAKTPEAAEKLLMQLWKPAVKKVDEEVADMQRYADSHGGNFKIAAYDYYYYAEKVKKEKFNFSEDQVRPYFVLDSVVKNGIFYVAKKLYGLNFKVMPKAPKYNPEVTVYDVTDNNGKHVAVFMTDYFPRATKAQGAWMSELNAAYDFGGKSERPIIYNVASLTPPTKDAPSLLTLDEVETVFHEFGHALNGMLTRAPYKGLEGTNIDRDMVEQPSQMNENFALVPEVLKNYAKNYKTGEVIPQNLVDKIIETSKFNQGFMTTELVGAALLDIEWHKLDFAKDIDVKAFENWVSRRLGKPEVVEYRYRSPYFKHIFDNDQYSCGYYTYLWSEVLAADAWNRFETEGPLNPAVAADYMHYILEPGDTDDAMTLYKKFSGHEPNADALLRARGLK</sequence>
<dbReference type="Gene3D" id="3.40.390.10">
    <property type="entry name" value="Collagenase (Catalytic Domain)"/>
    <property type="match status" value="1"/>
</dbReference>
<dbReference type="PANTHER" id="PTHR43660">
    <property type="entry name" value="DIPEPTIDYL CARBOXYPEPTIDASE"/>
    <property type="match status" value="1"/>
</dbReference>
<keyword evidence="4 7" id="KW-0378">Hydrolase</keyword>
<dbReference type="Gene3D" id="1.10.1370.10">
    <property type="entry name" value="Neurolysin, domain 3"/>
    <property type="match status" value="1"/>
</dbReference>
<evidence type="ECO:0000256" key="3">
    <source>
        <dbReference type="ARBA" id="ARBA00022723"/>
    </source>
</evidence>
<dbReference type="GO" id="GO:0006508">
    <property type="term" value="P:proteolysis"/>
    <property type="evidence" value="ECO:0007669"/>
    <property type="project" value="UniProtKB-KW"/>
</dbReference>
<dbReference type="InterPro" id="IPR045090">
    <property type="entry name" value="Pept_M3A_M3B"/>
</dbReference>
<evidence type="ECO:0000256" key="4">
    <source>
        <dbReference type="ARBA" id="ARBA00022801"/>
    </source>
</evidence>
<evidence type="ECO:0000256" key="7">
    <source>
        <dbReference type="RuleBase" id="RU003435"/>
    </source>
</evidence>
<evidence type="ECO:0000256" key="8">
    <source>
        <dbReference type="SAM" id="SignalP"/>
    </source>
</evidence>
<feature type="chain" id="PRO_5026745390" evidence="8">
    <location>
        <begin position="22"/>
        <end position="707"/>
    </location>
</feature>
<organism evidence="10 11">
    <name type="scientific">Sodaliphilus pleomorphus</name>
    <dbReference type="NCBI Taxonomy" id="2606626"/>
    <lineage>
        <taxon>Bacteria</taxon>
        <taxon>Pseudomonadati</taxon>
        <taxon>Bacteroidota</taxon>
        <taxon>Bacteroidia</taxon>
        <taxon>Bacteroidales</taxon>
        <taxon>Muribaculaceae</taxon>
        <taxon>Sodaliphilus</taxon>
    </lineage>
</organism>
<keyword evidence="2 7" id="KW-0645">Protease</keyword>
<evidence type="ECO:0000256" key="6">
    <source>
        <dbReference type="ARBA" id="ARBA00023049"/>
    </source>
</evidence>
<dbReference type="Pfam" id="PF01432">
    <property type="entry name" value="Peptidase_M3"/>
    <property type="match status" value="1"/>
</dbReference>
<evidence type="ECO:0000313" key="10">
    <source>
        <dbReference type="EMBL" id="MSS18145.1"/>
    </source>
</evidence>
<keyword evidence="5 7" id="KW-0862">Zinc</keyword>
<evidence type="ECO:0000256" key="1">
    <source>
        <dbReference type="ARBA" id="ARBA00006040"/>
    </source>
</evidence>
<dbReference type="Proteomes" id="UP000483362">
    <property type="component" value="Unassembled WGS sequence"/>
</dbReference>
<dbReference type="FunFam" id="3.40.390.10:FF:000009">
    <property type="entry name" value="Oligopeptidase A"/>
    <property type="match status" value="1"/>
</dbReference>
<keyword evidence="3 7" id="KW-0479">Metal-binding</keyword>
<dbReference type="GO" id="GO:0005829">
    <property type="term" value="C:cytosol"/>
    <property type="evidence" value="ECO:0007669"/>
    <property type="project" value="UniProtKB-ARBA"/>
</dbReference>
<keyword evidence="8" id="KW-0732">Signal</keyword>
<dbReference type="InterPro" id="IPR024077">
    <property type="entry name" value="Neurolysin/TOP_dom2"/>
</dbReference>
<name>A0A6L5XEE2_9BACT</name>
<dbReference type="InterPro" id="IPR034005">
    <property type="entry name" value="M3A_DCP"/>
</dbReference>
<comment type="caution">
    <text evidence="10">The sequence shown here is derived from an EMBL/GenBank/DDBJ whole genome shotgun (WGS) entry which is preliminary data.</text>
</comment>
<comment type="cofactor">
    <cofactor evidence="7">
        <name>Zn(2+)</name>
        <dbReference type="ChEBI" id="CHEBI:29105"/>
    </cofactor>
    <text evidence="7">Binds 1 zinc ion.</text>
</comment>
<accession>A0A6L5XEE2</accession>
<dbReference type="GO" id="GO:0004180">
    <property type="term" value="F:carboxypeptidase activity"/>
    <property type="evidence" value="ECO:0007669"/>
    <property type="project" value="TreeGrafter"/>
</dbReference>
<dbReference type="GO" id="GO:0004222">
    <property type="term" value="F:metalloendopeptidase activity"/>
    <property type="evidence" value="ECO:0007669"/>
    <property type="project" value="InterPro"/>
</dbReference>
<dbReference type="CDD" id="cd06456">
    <property type="entry name" value="M3A_DCP"/>
    <property type="match status" value="1"/>
</dbReference>
<dbReference type="Gene3D" id="1.10.1370.40">
    <property type="match status" value="1"/>
</dbReference>
<evidence type="ECO:0000313" key="11">
    <source>
        <dbReference type="Proteomes" id="UP000483362"/>
    </source>
</evidence>
<comment type="similarity">
    <text evidence="1 7">Belongs to the peptidase M3 family.</text>
</comment>